<keyword evidence="2" id="KW-1185">Reference proteome</keyword>
<proteinExistence type="predicted"/>
<gene>
    <name evidence="1" type="ORF">PUN28_020059</name>
</gene>
<protein>
    <submittedName>
        <fullName evidence="1">Uncharacterized protein</fullName>
    </submittedName>
</protein>
<dbReference type="EMBL" id="JADYXP020000028">
    <property type="protein sequence ID" value="KAL0099218.1"/>
    <property type="molecule type" value="Genomic_DNA"/>
</dbReference>
<name>A0AAW2E911_9HYME</name>
<organism evidence="1 2">
    <name type="scientific">Cardiocondyla obscurior</name>
    <dbReference type="NCBI Taxonomy" id="286306"/>
    <lineage>
        <taxon>Eukaryota</taxon>
        <taxon>Metazoa</taxon>
        <taxon>Ecdysozoa</taxon>
        <taxon>Arthropoda</taxon>
        <taxon>Hexapoda</taxon>
        <taxon>Insecta</taxon>
        <taxon>Pterygota</taxon>
        <taxon>Neoptera</taxon>
        <taxon>Endopterygota</taxon>
        <taxon>Hymenoptera</taxon>
        <taxon>Apocrita</taxon>
        <taxon>Aculeata</taxon>
        <taxon>Formicoidea</taxon>
        <taxon>Formicidae</taxon>
        <taxon>Myrmicinae</taxon>
        <taxon>Cardiocondyla</taxon>
    </lineage>
</organism>
<reference evidence="1 2" key="1">
    <citation type="submission" date="2023-03" db="EMBL/GenBank/DDBJ databases">
        <title>High recombination rates correlate with genetic variation in Cardiocondyla obscurior ants.</title>
        <authorList>
            <person name="Errbii M."/>
        </authorList>
    </citation>
    <scope>NUCLEOTIDE SEQUENCE [LARGE SCALE GENOMIC DNA]</scope>
    <source>
        <strain evidence="1">Alpha-2009</strain>
        <tissue evidence="1">Whole body</tissue>
    </source>
</reference>
<comment type="caution">
    <text evidence="1">The sequence shown here is derived from an EMBL/GenBank/DDBJ whole genome shotgun (WGS) entry which is preliminary data.</text>
</comment>
<accession>A0AAW2E911</accession>
<dbReference type="AlphaFoldDB" id="A0AAW2E911"/>
<sequence>MLLKVKRVYLSSWHFGDRLKTRSSTQKERERERDREKMTKIIHDMRATFVPHLHMQDRFDELEKESSILVYHRQVKYRFTDLKLLSWSNIKRIKRKASVRPGCRRWS</sequence>
<evidence type="ECO:0000313" key="2">
    <source>
        <dbReference type="Proteomes" id="UP001430953"/>
    </source>
</evidence>
<evidence type="ECO:0000313" key="1">
    <source>
        <dbReference type="EMBL" id="KAL0099218.1"/>
    </source>
</evidence>
<dbReference type="Proteomes" id="UP001430953">
    <property type="component" value="Unassembled WGS sequence"/>
</dbReference>